<dbReference type="EMBL" id="LWUJ01000014">
    <property type="protein sequence ID" value="OAL09808.1"/>
    <property type="molecule type" value="Genomic_DNA"/>
</dbReference>
<proteinExistence type="predicted"/>
<keyword evidence="1" id="KW-1133">Transmembrane helix</keyword>
<dbReference type="STRING" id="432608.A6V39_05115"/>
<evidence type="ECO:0000313" key="3">
    <source>
        <dbReference type="Proteomes" id="UP000077623"/>
    </source>
</evidence>
<name>A0A1A9QC34_9MOLU</name>
<protein>
    <recommendedName>
        <fullName evidence="4">Transmembrane protein 242</fullName>
    </recommendedName>
</protein>
<evidence type="ECO:0000313" key="2">
    <source>
        <dbReference type="EMBL" id="OAL09808.1"/>
    </source>
</evidence>
<accession>A0A1A9QC34</accession>
<dbReference type="AlphaFoldDB" id="A0A1A9QC34"/>
<dbReference type="RefSeq" id="WP_187150661.1">
    <property type="nucleotide sequence ID" value="NZ_LWUJ01000014.1"/>
</dbReference>
<sequence>MATPFALKASMVAGGIATLSGLGSVAYLSTWITIGDKLQKDKLTLISEDEDYKIVLFNNKESSDLKTAIS</sequence>
<feature type="transmembrane region" description="Helical" evidence="1">
    <location>
        <begin position="12"/>
        <end position="34"/>
    </location>
</feature>
<keyword evidence="1" id="KW-0812">Transmembrane</keyword>
<comment type="caution">
    <text evidence="2">The sequence shown here is derived from an EMBL/GenBank/DDBJ whole genome shotgun (WGS) entry which is preliminary data.</text>
</comment>
<reference evidence="3" key="1">
    <citation type="submission" date="2016-04" db="EMBL/GenBank/DDBJ databases">
        <authorList>
            <person name="Quiroz-Castaneda R.E."/>
            <person name="Martinez-Ocampo F."/>
        </authorList>
    </citation>
    <scope>NUCLEOTIDE SEQUENCE [LARGE SCALE GENOMIC DNA]</scope>
    <source>
        <strain evidence="3">INIFAP01</strain>
    </source>
</reference>
<evidence type="ECO:0008006" key="4">
    <source>
        <dbReference type="Google" id="ProtNLM"/>
    </source>
</evidence>
<gene>
    <name evidence="2" type="ORF">A6V39_05115</name>
</gene>
<organism evidence="2 3">
    <name type="scientific">Candidatus Mycoplasma haematobovis</name>
    <dbReference type="NCBI Taxonomy" id="432608"/>
    <lineage>
        <taxon>Bacteria</taxon>
        <taxon>Bacillati</taxon>
        <taxon>Mycoplasmatota</taxon>
        <taxon>Mollicutes</taxon>
        <taxon>Mycoplasmataceae</taxon>
        <taxon>Mycoplasma</taxon>
    </lineage>
</organism>
<keyword evidence="3" id="KW-1185">Reference proteome</keyword>
<dbReference type="Proteomes" id="UP000077623">
    <property type="component" value="Unassembled WGS sequence"/>
</dbReference>
<evidence type="ECO:0000256" key="1">
    <source>
        <dbReference type="SAM" id="Phobius"/>
    </source>
</evidence>
<keyword evidence="1" id="KW-0472">Membrane</keyword>